<dbReference type="Proteomes" id="UP000198661">
    <property type="component" value="Unassembled WGS sequence"/>
</dbReference>
<evidence type="ECO:0000313" key="2">
    <source>
        <dbReference type="Proteomes" id="UP000198661"/>
    </source>
</evidence>
<dbReference type="AlphaFoldDB" id="A0A1I2L931"/>
<organism evidence="1 2">
    <name type="scientific">Planifilum fulgidum</name>
    <dbReference type="NCBI Taxonomy" id="201973"/>
    <lineage>
        <taxon>Bacteria</taxon>
        <taxon>Bacillati</taxon>
        <taxon>Bacillota</taxon>
        <taxon>Bacilli</taxon>
        <taxon>Bacillales</taxon>
        <taxon>Thermoactinomycetaceae</taxon>
        <taxon>Planifilum</taxon>
    </lineage>
</organism>
<keyword evidence="2" id="KW-1185">Reference proteome</keyword>
<protein>
    <submittedName>
        <fullName evidence="1">Uncharacterized protein</fullName>
    </submittedName>
</protein>
<sequence>MGMQRPNLRPLKRLFEMRGVGVAPTAGRRIFEIRRKSDWFRDIRSWEYSFSRD</sequence>
<evidence type="ECO:0000313" key="1">
    <source>
        <dbReference type="EMBL" id="SFF75735.1"/>
    </source>
</evidence>
<gene>
    <name evidence="1" type="ORF">SAMN04488025_104163</name>
</gene>
<proteinExistence type="predicted"/>
<name>A0A1I2L931_9BACL</name>
<accession>A0A1I2L931</accession>
<dbReference type="EMBL" id="FOOK01000004">
    <property type="protein sequence ID" value="SFF75735.1"/>
    <property type="molecule type" value="Genomic_DNA"/>
</dbReference>
<reference evidence="1 2" key="1">
    <citation type="submission" date="2016-10" db="EMBL/GenBank/DDBJ databases">
        <authorList>
            <person name="de Groot N.N."/>
        </authorList>
    </citation>
    <scope>NUCLEOTIDE SEQUENCE [LARGE SCALE GENOMIC DNA]</scope>
    <source>
        <strain evidence="1 2">DSM 44945</strain>
    </source>
</reference>